<feature type="region of interest" description="Disordered" evidence="1">
    <location>
        <begin position="1"/>
        <end position="23"/>
    </location>
</feature>
<evidence type="ECO:0000256" key="1">
    <source>
        <dbReference type="SAM" id="MobiDB-lite"/>
    </source>
</evidence>
<accession>A0A7S0E3Q2</accession>
<feature type="compositionally biased region" description="Polar residues" evidence="1">
    <location>
        <begin position="1"/>
        <end position="20"/>
    </location>
</feature>
<name>A0A7S0E3Q2_9CRYP</name>
<evidence type="ECO:0000313" key="2">
    <source>
        <dbReference type="EMBL" id="CAD8473603.1"/>
    </source>
</evidence>
<organism evidence="2">
    <name type="scientific">Hanusia phi</name>
    <dbReference type="NCBI Taxonomy" id="3032"/>
    <lineage>
        <taxon>Eukaryota</taxon>
        <taxon>Cryptophyceae</taxon>
        <taxon>Pyrenomonadales</taxon>
        <taxon>Geminigeraceae</taxon>
        <taxon>Hanusia</taxon>
    </lineage>
</organism>
<protein>
    <submittedName>
        <fullName evidence="2">Uncharacterized protein</fullName>
    </submittedName>
</protein>
<dbReference type="EMBL" id="HBEO01006822">
    <property type="protein sequence ID" value="CAD8473603.1"/>
    <property type="molecule type" value="Transcribed_RNA"/>
</dbReference>
<dbReference type="AlphaFoldDB" id="A0A7S0E3Q2"/>
<gene>
    <name evidence="2" type="ORF">HPHI1048_LOCUS4821</name>
</gene>
<reference evidence="2" key="1">
    <citation type="submission" date="2021-01" db="EMBL/GenBank/DDBJ databases">
        <authorList>
            <person name="Corre E."/>
            <person name="Pelletier E."/>
            <person name="Niang G."/>
            <person name="Scheremetjew M."/>
            <person name="Finn R."/>
            <person name="Kale V."/>
            <person name="Holt S."/>
            <person name="Cochrane G."/>
            <person name="Meng A."/>
            <person name="Brown T."/>
            <person name="Cohen L."/>
        </authorList>
    </citation>
    <scope>NUCLEOTIDE SEQUENCE</scope>
    <source>
        <strain evidence="2">CCMP325</strain>
    </source>
</reference>
<sequence length="572" mass="62380">MNTNLVSAMMQSNPSGQDNQTHPDLRRAVSGLMLQDQDLSSATGCNSWQKLHESHPVFASRVSDKNNLFAMYRGTAVGKCDWKSNSLSVSDMRLVFPTEKECMDYHVASLKAHPELFMKGKDDAMIPSMVEMRIEGSEEHFKIGTHCKIYCGPTNEARERMIESLTRGKTEQEQKFLVERASQVVKLVYLFCVGRTLCKLSVSTDNGLYPLGHARSLAIACKSLSEKWQNVACASQSHLYAKNELRKAFLERAKLHQSELENPSGGSDHSRNQSEAAYFPVGLFVAAVGEGVLDASTPNRVLERLQHASLKVPKEQIIRISLQKDSKAEPKKHKDLVEDEEIKLRVFVSNSEDAKAVQGYISSHGHQCPAPLVILCPHLAVAMEYDSSCVDITNQGTADRLRKQAKTRAVKLMRELLVENVDKLSKAILGGHMGPTATIGVLAESIKKRCQVINDKTGEQGIVFASGSKGNTAASTSAGTAVDDNVEVTGDGLDCLLQLADQALKDAAASSASSTPSAVTITADGKKAEKVQWDSKEFIGEFAGLLRSGKRRAPPLMPEDGASAAERQKIVP</sequence>
<proteinExistence type="predicted"/>
<feature type="region of interest" description="Disordered" evidence="1">
    <location>
        <begin position="549"/>
        <end position="572"/>
    </location>
</feature>